<keyword evidence="8" id="KW-0460">Magnesium</keyword>
<keyword evidence="13" id="KW-1185">Reference proteome</keyword>
<dbReference type="Gene3D" id="3.10.520.10">
    <property type="entry name" value="ApbE-like domains"/>
    <property type="match status" value="1"/>
</dbReference>
<dbReference type="InterPro" id="IPR003374">
    <property type="entry name" value="ApbE-like_sf"/>
</dbReference>
<dbReference type="EMBL" id="CP002467">
    <property type="protein sequence ID" value="ADV82182.1"/>
    <property type="molecule type" value="Genomic_DNA"/>
</dbReference>
<evidence type="ECO:0000256" key="11">
    <source>
        <dbReference type="SAM" id="SignalP"/>
    </source>
</evidence>
<dbReference type="RefSeq" id="WP_013567915.1">
    <property type="nucleotide sequence ID" value="NC_014963.1"/>
</dbReference>
<evidence type="ECO:0000313" key="13">
    <source>
        <dbReference type="Proteomes" id="UP000006844"/>
    </source>
</evidence>
<dbReference type="PANTHER" id="PTHR30040">
    <property type="entry name" value="THIAMINE BIOSYNTHESIS LIPOPROTEIN APBE"/>
    <property type="match status" value="1"/>
</dbReference>
<evidence type="ECO:0000256" key="8">
    <source>
        <dbReference type="ARBA" id="ARBA00022842"/>
    </source>
</evidence>
<dbReference type="SUPFAM" id="SSF143631">
    <property type="entry name" value="ApbE-like"/>
    <property type="match status" value="1"/>
</dbReference>
<keyword evidence="7" id="KW-0274">FAD</keyword>
<keyword evidence="11" id="KW-0732">Signal</keyword>
<evidence type="ECO:0000256" key="1">
    <source>
        <dbReference type="ARBA" id="ARBA00001946"/>
    </source>
</evidence>
<dbReference type="Pfam" id="PF10029">
    <property type="entry name" value="DUF2271"/>
    <property type="match status" value="1"/>
</dbReference>
<evidence type="ECO:0000256" key="5">
    <source>
        <dbReference type="ARBA" id="ARBA00022679"/>
    </source>
</evidence>
<dbReference type="STRING" id="401053.AciPR4_1358"/>
<dbReference type="OrthoDB" id="195316at2"/>
<evidence type="ECO:0000256" key="6">
    <source>
        <dbReference type="ARBA" id="ARBA00022723"/>
    </source>
</evidence>
<comment type="catalytic activity">
    <reaction evidence="10">
        <text>L-threonyl-[protein] + FAD = FMN-L-threonyl-[protein] + AMP + H(+)</text>
        <dbReference type="Rhea" id="RHEA:36847"/>
        <dbReference type="Rhea" id="RHEA-COMP:11060"/>
        <dbReference type="Rhea" id="RHEA-COMP:11061"/>
        <dbReference type="ChEBI" id="CHEBI:15378"/>
        <dbReference type="ChEBI" id="CHEBI:30013"/>
        <dbReference type="ChEBI" id="CHEBI:57692"/>
        <dbReference type="ChEBI" id="CHEBI:74257"/>
        <dbReference type="ChEBI" id="CHEBI:456215"/>
        <dbReference type="EC" id="2.7.1.180"/>
    </reaction>
</comment>
<keyword evidence="5" id="KW-0808">Transferase</keyword>
<dbReference type="PANTHER" id="PTHR30040:SF2">
    <property type="entry name" value="FAD:PROTEIN FMN TRANSFERASE"/>
    <property type="match status" value="1"/>
</dbReference>
<organism evidence="12 13">
    <name type="scientific">Terriglobus saanensis (strain ATCC BAA-1853 / DSM 23119 / SP1PR4)</name>
    <dbReference type="NCBI Taxonomy" id="401053"/>
    <lineage>
        <taxon>Bacteria</taxon>
        <taxon>Pseudomonadati</taxon>
        <taxon>Acidobacteriota</taxon>
        <taxon>Terriglobia</taxon>
        <taxon>Terriglobales</taxon>
        <taxon>Acidobacteriaceae</taxon>
        <taxon>Terriglobus</taxon>
    </lineage>
</organism>
<dbReference type="eggNOG" id="COG3656">
    <property type="taxonomic scope" value="Bacteria"/>
</dbReference>
<keyword evidence="4" id="KW-0285">Flavoprotein</keyword>
<dbReference type="GO" id="GO:0046872">
    <property type="term" value="F:metal ion binding"/>
    <property type="evidence" value="ECO:0007669"/>
    <property type="project" value="UniProtKB-KW"/>
</dbReference>
<dbReference type="Gene3D" id="2.60.40.4070">
    <property type="match status" value="1"/>
</dbReference>
<feature type="signal peptide" evidence="11">
    <location>
        <begin position="1"/>
        <end position="29"/>
    </location>
</feature>
<evidence type="ECO:0000256" key="3">
    <source>
        <dbReference type="ARBA" id="ARBA00016337"/>
    </source>
</evidence>
<dbReference type="HOGENOM" id="CLU_038822_0_0_0"/>
<comment type="cofactor">
    <cofactor evidence="1">
        <name>Mg(2+)</name>
        <dbReference type="ChEBI" id="CHEBI:18420"/>
    </cofactor>
</comment>
<proteinExistence type="predicted"/>
<reference evidence="12 13" key="1">
    <citation type="journal article" date="2012" name="Stand. Genomic Sci.">
        <title>Complete genome sequence of Terriglobus saanensis type strain SP1PR4(T), an Acidobacteria from tundra soil.</title>
        <authorList>
            <person name="Rawat S.R."/>
            <person name="Mannisto M.K."/>
            <person name="Starovoytov V."/>
            <person name="Goodwin L."/>
            <person name="Nolan M."/>
            <person name="Hauser L."/>
            <person name="Land M."/>
            <person name="Davenport K.W."/>
            <person name="Woyke T."/>
            <person name="Haggblom M.M."/>
        </authorList>
    </citation>
    <scope>NUCLEOTIDE SEQUENCE</scope>
    <source>
        <strain evidence="13">ATCC BAA-1853 / DSM 23119 / SP1PR4</strain>
    </source>
</reference>
<keyword evidence="12" id="KW-0449">Lipoprotein</keyword>
<dbReference type="InterPro" id="IPR024932">
    <property type="entry name" value="ApbE"/>
</dbReference>
<dbReference type="AlphaFoldDB" id="E8V027"/>
<sequence>MARISRKIIRSIASVSASLTAASAPVALSAPTPQPAAEQATTHAWTFHHENVLGTSMEVTLRASDKVSAQRAETALLAVLDSRTSVLSAWNPQSELSRWAATRGTTEKVSPELMRVLVAFDTWRDRTNGALDASAETAARVWKEATAEGRTPTDTEIRRAVVAMQQPHWTLDRTNGTATRLSDAPLALASFAKSLIASDAADAALASGARGVMLNIGGDIVARGDMTQIVDIANPAAHAETEAAMDQVIVTDRAVATSGSYRRGFDLTSNLGAPQFVPQFSHIVDPRTAQPAGHILSSTVIAHDAETAGALATAFSVLQPEESAALAAKTPGVAYLLVTRDGTRIASRNWSEYQTNSVLEVAYVAAHGKSAAPSSAAWNQSFELMIQLELARIDSPRYRRPYVAVWVEDKDHFPVRTLALWLQKPRWLPDLKSWYRDDQVRSMAEGSDLSKTVSSATRAPGTYTLKWDGKDNDGKLVQAGKYTICVEVTREHGTYEIQRQEMDFNAKPQQATLAAGTEMGALTLAYRKK</sequence>
<evidence type="ECO:0000256" key="4">
    <source>
        <dbReference type="ARBA" id="ARBA00022630"/>
    </source>
</evidence>
<name>E8V027_TERSS</name>
<keyword evidence="6" id="KW-0479">Metal-binding</keyword>
<feature type="chain" id="PRO_5003232741" description="FAD:protein FMN transferase" evidence="11">
    <location>
        <begin position="30"/>
        <end position="529"/>
    </location>
</feature>
<evidence type="ECO:0000256" key="7">
    <source>
        <dbReference type="ARBA" id="ARBA00022827"/>
    </source>
</evidence>
<dbReference type="KEGG" id="tsa:AciPR4_1358"/>
<dbReference type="GO" id="GO:0016740">
    <property type="term" value="F:transferase activity"/>
    <property type="evidence" value="ECO:0007669"/>
    <property type="project" value="UniProtKB-KW"/>
</dbReference>
<dbReference type="InterPro" id="IPR014469">
    <property type="entry name" value="DUF2271"/>
</dbReference>
<gene>
    <name evidence="12" type="ordered locus">AciPR4_1358</name>
</gene>
<evidence type="ECO:0000313" key="12">
    <source>
        <dbReference type="EMBL" id="ADV82182.1"/>
    </source>
</evidence>
<evidence type="ECO:0000256" key="2">
    <source>
        <dbReference type="ARBA" id="ARBA00011955"/>
    </source>
</evidence>
<evidence type="ECO:0000256" key="9">
    <source>
        <dbReference type="ARBA" id="ARBA00031306"/>
    </source>
</evidence>
<dbReference type="Proteomes" id="UP000006844">
    <property type="component" value="Chromosome"/>
</dbReference>
<dbReference type="EC" id="2.7.1.180" evidence="2"/>
<dbReference type="Pfam" id="PF02424">
    <property type="entry name" value="ApbE"/>
    <property type="match status" value="1"/>
</dbReference>
<protein>
    <recommendedName>
        <fullName evidence="3">FAD:protein FMN transferase</fullName>
        <ecNumber evidence="2">2.7.1.180</ecNumber>
    </recommendedName>
    <alternativeName>
        <fullName evidence="9">Flavin transferase</fullName>
    </alternativeName>
</protein>
<dbReference type="eggNOG" id="COG1477">
    <property type="taxonomic scope" value="Bacteria"/>
</dbReference>
<accession>E8V027</accession>
<evidence type="ECO:0000256" key="10">
    <source>
        <dbReference type="ARBA" id="ARBA00048540"/>
    </source>
</evidence>